<dbReference type="EMBL" id="BMAW01059815">
    <property type="protein sequence ID" value="GFT22879.1"/>
    <property type="molecule type" value="Genomic_DNA"/>
</dbReference>
<name>A0A8X6NNP3_NEPPI</name>
<evidence type="ECO:0000313" key="2">
    <source>
        <dbReference type="EMBL" id="GFT22879.1"/>
    </source>
</evidence>
<keyword evidence="1" id="KW-0812">Transmembrane</keyword>
<reference evidence="2" key="1">
    <citation type="submission" date="2020-08" db="EMBL/GenBank/DDBJ databases">
        <title>Multicomponent nature underlies the extraordinary mechanical properties of spider dragline silk.</title>
        <authorList>
            <person name="Kono N."/>
            <person name="Nakamura H."/>
            <person name="Mori M."/>
            <person name="Yoshida Y."/>
            <person name="Ohtoshi R."/>
            <person name="Malay A.D."/>
            <person name="Moran D.A.P."/>
            <person name="Tomita M."/>
            <person name="Numata K."/>
            <person name="Arakawa K."/>
        </authorList>
    </citation>
    <scope>NUCLEOTIDE SEQUENCE</scope>
</reference>
<protein>
    <submittedName>
        <fullName evidence="2">Uncharacterized protein</fullName>
    </submittedName>
</protein>
<keyword evidence="1" id="KW-0472">Membrane</keyword>
<feature type="transmembrane region" description="Helical" evidence="1">
    <location>
        <begin position="79"/>
        <end position="102"/>
    </location>
</feature>
<gene>
    <name evidence="2" type="ORF">NPIL_566671</name>
</gene>
<comment type="caution">
    <text evidence="2">The sequence shown here is derived from an EMBL/GenBank/DDBJ whole genome shotgun (WGS) entry which is preliminary data.</text>
</comment>
<keyword evidence="1" id="KW-1133">Transmembrane helix</keyword>
<accession>A0A8X6NNP3</accession>
<evidence type="ECO:0000313" key="3">
    <source>
        <dbReference type="Proteomes" id="UP000887013"/>
    </source>
</evidence>
<dbReference type="AlphaFoldDB" id="A0A8X6NNP3"/>
<dbReference type="Proteomes" id="UP000887013">
    <property type="component" value="Unassembled WGS sequence"/>
</dbReference>
<proteinExistence type="predicted"/>
<sequence>MGSSDCFSSIYRDMITLLPICIGLAFLRRLPAPCVTKEICLWTNIPFAPIELSTEIRNHRDIGRRDDFWRDNLRLSQELFNVIVAFVSLYISFFCLFVPIFVHNPRYLK</sequence>
<keyword evidence="3" id="KW-1185">Reference proteome</keyword>
<evidence type="ECO:0000256" key="1">
    <source>
        <dbReference type="SAM" id="Phobius"/>
    </source>
</evidence>
<organism evidence="2 3">
    <name type="scientific">Nephila pilipes</name>
    <name type="common">Giant wood spider</name>
    <name type="synonym">Nephila maculata</name>
    <dbReference type="NCBI Taxonomy" id="299642"/>
    <lineage>
        <taxon>Eukaryota</taxon>
        <taxon>Metazoa</taxon>
        <taxon>Ecdysozoa</taxon>
        <taxon>Arthropoda</taxon>
        <taxon>Chelicerata</taxon>
        <taxon>Arachnida</taxon>
        <taxon>Araneae</taxon>
        <taxon>Araneomorphae</taxon>
        <taxon>Entelegynae</taxon>
        <taxon>Araneoidea</taxon>
        <taxon>Nephilidae</taxon>
        <taxon>Nephila</taxon>
    </lineage>
</organism>